<reference evidence="1" key="1">
    <citation type="submission" date="2022-08" db="EMBL/GenBank/DDBJ databases">
        <title>Genome Sequence of Fusarium decemcellulare.</title>
        <authorList>
            <person name="Buettner E."/>
        </authorList>
    </citation>
    <scope>NUCLEOTIDE SEQUENCE</scope>
    <source>
        <strain evidence="1">Babe19</strain>
    </source>
</reference>
<organism evidence="1 2">
    <name type="scientific">Fusarium decemcellulare</name>
    <dbReference type="NCBI Taxonomy" id="57161"/>
    <lineage>
        <taxon>Eukaryota</taxon>
        <taxon>Fungi</taxon>
        <taxon>Dikarya</taxon>
        <taxon>Ascomycota</taxon>
        <taxon>Pezizomycotina</taxon>
        <taxon>Sordariomycetes</taxon>
        <taxon>Hypocreomycetidae</taxon>
        <taxon>Hypocreales</taxon>
        <taxon>Nectriaceae</taxon>
        <taxon>Fusarium</taxon>
        <taxon>Fusarium decemcellulare species complex</taxon>
    </lineage>
</organism>
<dbReference type="Proteomes" id="UP001148629">
    <property type="component" value="Unassembled WGS sequence"/>
</dbReference>
<accession>A0ACC1SF63</accession>
<name>A0ACC1SF63_9HYPO</name>
<sequence length="336" mass="37060">MPPLQEASQPIPPEEGASSSEVHPTAYQPDDAEPSSFLENLDMSDFQDFDFSSLMDLDHPEGNCPVESRDVAMTDVFNTADQTIPIAEQVSSNFNNAQFSAAVDLSLLQLSEEDWLRQIPELNNLAPLPLEPVNTLDASFLSPAPLSQSHQSQWEAPRGLDNCPHDHQIQVPGEMSGVTHSWAPSQLSGSNPIMLSETTTIPSMLDERQHTYEHANTGEVASNPIQMNPIPPASGLIIRYQGPLPPARRGGRRRRLTVEQARRQQMARSNGVCIRCRLTGRSCKGGFPCKACLALRKPRLWRGPCTKAQFLEIIESGSFFLSKYFSVPPPANAYRG</sequence>
<protein>
    <submittedName>
        <fullName evidence="1">Uncharacterized protein</fullName>
    </submittedName>
</protein>
<proteinExistence type="predicted"/>
<evidence type="ECO:0000313" key="1">
    <source>
        <dbReference type="EMBL" id="KAJ3538514.1"/>
    </source>
</evidence>
<keyword evidence="2" id="KW-1185">Reference proteome</keyword>
<evidence type="ECO:0000313" key="2">
    <source>
        <dbReference type="Proteomes" id="UP001148629"/>
    </source>
</evidence>
<gene>
    <name evidence="1" type="ORF">NM208_g5872</name>
</gene>
<comment type="caution">
    <text evidence="1">The sequence shown here is derived from an EMBL/GenBank/DDBJ whole genome shotgun (WGS) entry which is preliminary data.</text>
</comment>
<dbReference type="EMBL" id="JANRMS010000515">
    <property type="protein sequence ID" value="KAJ3538514.1"/>
    <property type="molecule type" value="Genomic_DNA"/>
</dbReference>